<accession>A0ACB9FTH8</accession>
<comment type="caution">
    <text evidence="1">The sequence shown here is derived from an EMBL/GenBank/DDBJ whole genome shotgun (WGS) entry which is preliminary data.</text>
</comment>
<sequence length="612" mass="69578">MLFAVFLLIISLEVMESQFLVKTLPGLSGDLPFTLETGYVGVGESDNVQLFYYFVESEGNPKDDPLMFWFTGGPGCSGLSGLLYEIGPFTINYANSTLEKPILEINPHSWTKVASIVFVDQPAGTGFSYAKTPESYITNDTLSTMHAYSFLKKWLVGHPKFLNNPLYLGADSYTGLVVPMIVQEIYNGNEVGEGRPVNIKGYLLGNPFTDTSGDYNSRIRFAHRIALLSDAIYKSVEENCNGEYLEIDPSNSLCIHDLQVVDKCIGRIRLAHILEPYCETSNTFKSDLFRRGLGALDKIFMDIWSLPQVQKQWCFSYESMDDNYVYSYVWANNRDVREALHVREEFRDYEWVRCNDSLHFYFDKEAISYTHNVLSVVVYHRRLTHKHCRALIYSGDHDMVVPYLSTLNWIESLNLSLVEDWRPWSVEDQVAGYTMKYSKEDYNLTFATVKGGGHTAPEYKPKECLSMLTSRAPILAQSRFEANLEVKILMESSETSGNLSGRDRSCWDMDSLDGLLDLFLNQVELGFVGLHGRVFVRTLAGSEHHRVTHMADEFVLRKGGFAYAKTPEAYITNDTLSTMLAYNFLNKWLVDHPKFLNKSLYLGGDSYMGIAT</sequence>
<reference evidence="1 2" key="2">
    <citation type="journal article" date="2022" name="Mol. Ecol. Resour.">
        <title>The genomes of chicory, endive, great burdock and yacon provide insights into Asteraceae paleo-polyploidization history and plant inulin production.</title>
        <authorList>
            <person name="Fan W."/>
            <person name="Wang S."/>
            <person name="Wang H."/>
            <person name="Wang A."/>
            <person name="Jiang F."/>
            <person name="Liu H."/>
            <person name="Zhao H."/>
            <person name="Xu D."/>
            <person name="Zhang Y."/>
        </authorList>
    </citation>
    <scope>NUCLEOTIDE SEQUENCE [LARGE SCALE GENOMIC DNA]</scope>
    <source>
        <strain evidence="2">cv. Yunnan</strain>
        <tissue evidence="1">Leaves</tissue>
    </source>
</reference>
<organism evidence="1 2">
    <name type="scientific">Smallanthus sonchifolius</name>
    <dbReference type="NCBI Taxonomy" id="185202"/>
    <lineage>
        <taxon>Eukaryota</taxon>
        <taxon>Viridiplantae</taxon>
        <taxon>Streptophyta</taxon>
        <taxon>Embryophyta</taxon>
        <taxon>Tracheophyta</taxon>
        <taxon>Spermatophyta</taxon>
        <taxon>Magnoliopsida</taxon>
        <taxon>eudicotyledons</taxon>
        <taxon>Gunneridae</taxon>
        <taxon>Pentapetalae</taxon>
        <taxon>asterids</taxon>
        <taxon>campanulids</taxon>
        <taxon>Asterales</taxon>
        <taxon>Asteraceae</taxon>
        <taxon>Asteroideae</taxon>
        <taxon>Heliantheae alliance</taxon>
        <taxon>Millerieae</taxon>
        <taxon>Smallanthus</taxon>
    </lineage>
</organism>
<proteinExistence type="predicted"/>
<protein>
    <submittedName>
        <fullName evidence="1">Uncharacterized protein</fullName>
    </submittedName>
</protein>
<reference evidence="2" key="1">
    <citation type="journal article" date="2022" name="Mol. Ecol. Resour.">
        <title>The genomes of chicory, endive, great burdock and yacon provide insights into Asteraceae palaeo-polyploidization history and plant inulin production.</title>
        <authorList>
            <person name="Fan W."/>
            <person name="Wang S."/>
            <person name="Wang H."/>
            <person name="Wang A."/>
            <person name="Jiang F."/>
            <person name="Liu H."/>
            <person name="Zhao H."/>
            <person name="Xu D."/>
            <person name="Zhang Y."/>
        </authorList>
    </citation>
    <scope>NUCLEOTIDE SEQUENCE [LARGE SCALE GENOMIC DNA]</scope>
    <source>
        <strain evidence="2">cv. Yunnan</strain>
    </source>
</reference>
<evidence type="ECO:0000313" key="2">
    <source>
        <dbReference type="Proteomes" id="UP001056120"/>
    </source>
</evidence>
<keyword evidence="2" id="KW-1185">Reference proteome</keyword>
<evidence type="ECO:0000313" key="1">
    <source>
        <dbReference type="EMBL" id="KAI3774653.1"/>
    </source>
</evidence>
<name>A0ACB9FTH8_9ASTR</name>
<dbReference type="Proteomes" id="UP001056120">
    <property type="component" value="Linkage Group LG16"/>
</dbReference>
<gene>
    <name evidence="1" type="ORF">L1987_49212</name>
</gene>
<dbReference type="EMBL" id="CM042033">
    <property type="protein sequence ID" value="KAI3774653.1"/>
    <property type="molecule type" value="Genomic_DNA"/>
</dbReference>